<evidence type="ECO:0000313" key="2">
    <source>
        <dbReference type="Proteomes" id="UP001055811"/>
    </source>
</evidence>
<keyword evidence="2" id="KW-1185">Reference proteome</keyword>
<accession>A0ACB9D210</accession>
<comment type="caution">
    <text evidence="1">The sequence shown here is derived from an EMBL/GenBank/DDBJ whole genome shotgun (WGS) entry which is preliminary data.</text>
</comment>
<dbReference type="Proteomes" id="UP001055811">
    <property type="component" value="Linkage Group LG05"/>
</dbReference>
<sequence length="234" mass="26960">MWKSILTWFGTTRTLVSDNGLQFAENPFRGWCADREIHQRFTSVAHPQANGQTEVSNKTIVNGIKKQLGKAKGNWVEDLPSVLWSYRTTPRTGTQETPFNLVYGTEAVLPPELMVTSLRVANFTPEQTDTDLQQNLDLMEEKREASLLRKAILKHKTEKYYNQRIKGRALKINDWVLRKNEVSHVEPQGKLGPTWEGPYKVVKAHRNGSYVSETMEGKVIPRTWNIQNLRKFHL</sequence>
<protein>
    <submittedName>
        <fullName evidence="1">Uncharacterized protein</fullName>
    </submittedName>
</protein>
<reference evidence="1 2" key="2">
    <citation type="journal article" date="2022" name="Mol. Ecol. Resour.">
        <title>The genomes of chicory, endive, great burdock and yacon provide insights into Asteraceae paleo-polyploidization history and plant inulin production.</title>
        <authorList>
            <person name="Fan W."/>
            <person name="Wang S."/>
            <person name="Wang H."/>
            <person name="Wang A."/>
            <person name="Jiang F."/>
            <person name="Liu H."/>
            <person name="Zhao H."/>
            <person name="Xu D."/>
            <person name="Zhang Y."/>
        </authorList>
    </citation>
    <scope>NUCLEOTIDE SEQUENCE [LARGE SCALE GENOMIC DNA]</scope>
    <source>
        <strain evidence="2">cv. Punajuju</strain>
        <tissue evidence="1">Leaves</tissue>
    </source>
</reference>
<organism evidence="1 2">
    <name type="scientific">Cichorium intybus</name>
    <name type="common">Chicory</name>
    <dbReference type="NCBI Taxonomy" id="13427"/>
    <lineage>
        <taxon>Eukaryota</taxon>
        <taxon>Viridiplantae</taxon>
        <taxon>Streptophyta</taxon>
        <taxon>Embryophyta</taxon>
        <taxon>Tracheophyta</taxon>
        <taxon>Spermatophyta</taxon>
        <taxon>Magnoliopsida</taxon>
        <taxon>eudicotyledons</taxon>
        <taxon>Gunneridae</taxon>
        <taxon>Pentapetalae</taxon>
        <taxon>asterids</taxon>
        <taxon>campanulids</taxon>
        <taxon>Asterales</taxon>
        <taxon>Asteraceae</taxon>
        <taxon>Cichorioideae</taxon>
        <taxon>Cichorieae</taxon>
        <taxon>Cichoriinae</taxon>
        <taxon>Cichorium</taxon>
    </lineage>
</organism>
<proteinExistence type="predicted"/>
<gene>
    <name evidence="1" type="ORF">L2E82_30972</name>
</gene>
<name>A0ACB9D210_CICIN</name>
<evidence type="ECO:0000313" key="1">
    <source>
        <dbReference type="EMBL" id="KAI3740511.1"/>
    </source>
</evidence>
<dbReference type="EMBL" id="CM042013">
    <property type="protein sequence ID" value="KAI3740511.1"/>
    <property type="molecule type" value="Genomic_DNA"/>
</dbReference>
<reference evidence="2" key="1">
    <citation type="journal article" date="2022" name="Mol. Ecol. Resour.">
        <title>The genomes of chicory, endive, great burdock and yacon provide insights into Asteraceae palaeo-polyploidization history and plant inulin production.</title>
        <authorList>
            <person name="Fan W."/>
            <person name="Wang S."/>
            <person name="Wang H."/>
            <person name="Wang A."/>
            <person name="Jiang F."/>
            <person name="Liu H."/>
            <person name="Zhao H."/>
            <person name="Xu D."/>
            <person name="Zhang Y."/>
        </authorList>
    </citation>
    <scope>NUCLEOTIDE SEQUENCE [LARGE SCALE GENOMIC DNA]</scope>
    <source>
        <strain evidence="2">cv. Punajuju</strain>
    </source>
</reference>